<proteinExistence type="predicted"/>
<evidence type="ECO:0000256" key="1">
    <source>
        <dbReference type="SAM" id="MobiDB-lite"/>
    </source>
</evidence>
<evidence type="ECO:0000313" key="2">
    <source>
        <dbReference type="EMBL" id="GMH29076.1"/>
    </source>
</evidence>
<keyword evidence="3" id="KW-1185">Reference proteome</keyword>
<accession>A0AAD3THH7</accession>
<dbReference type="AlphaFoldDB" id="A0AAD3THH7"/>
<comment type="caution">
    <text evidence="2">The sequence shown here is derived from an EMBL/GenBank/DDBJ whole genome shotgun (WGS) entry which is preliminary data.</text>
</comment>
<protein>
    <submittedName>
        <fullName evidence="2">Uncharacterized protein</fullName>
    </submittedName>
</protein>
<name>A0AAD3THH7_NEPGR</name>
<dbReference type="EMBL" id="BSYO01000035">
    <property type="protein sequence ID" value="GMH29076.1"/>
    <property type="molecule type" value="Genomic_DNA"/>
</dbReference>
<feature type="region of interest" description="Disordered" evidence="1">
    <location>
        <begin position="45"/>
        <end position="118"/>
    </location>
</feature>
<dbReference type="Proteomes" id="UP001279734">
    <property type="component" value="Unassembled WGS sequence"/>
</dbReference>
<sequence>MGLESFVIDSDFLPRSHLVDVALPSDEASSFSDVPASALSSLGQIAVSFEPQDEPQDGSIRGKASPIDPAEDEGPPIRARSRLENHETSTDSTNLDGPLQKDVPKAHSQIRGKGSSIR</sequence>
<organism evidence="2 3">
    <name type="scientific">Nepenthes gracilis</name>
    <name type="common">Slender pitcher plant</name>
    <dbReference type="NCBI Taxonomy" id="150966"/>
    <lineage>
        <taxon>Eukaryota</taxon>
        <taxon>Viridiplantae</taxon>
        <taxon>Streptophyta</taxon>
        <taxon>Embryophyta</taxon>
        <taxon>Tracheophyta</taxon>
        <taxon>Spermatophyta</taxon>
        <taxon>Magnoliopsida</taxon>
        <taxon>eudicotyledons</taxon>
        <taxon>Gunneridae</taxon>
        <taxon>Pentapetalae</taxon>
        <taxon>Caryophyllales</taxon>
        <taxon>Nepenthaceae</taxon>
        <taxon>Nepenthes</taxon>
    </lineage>
</organism>
<gene>
    <name evidence="2" type="ORF">Nepgr_030919</name>
</gene>
<reference evidence="2" key="1">
    <citation type="submission" date="2023-05" db="EMBL/GenBank/DDBJ databases">
        <title>Nepenthes gracilis genome sequencing.</title>
        <authorList>
            <person name="Fukushima K."/>
        </authorList>
    </citation>
    <scope>NUCLEOTIDE SEQUENCE</scope>
    <source>
        <strain evidence="2">SING2019-196</strain>
    </source>
</reference>
<evidence type="ECO:0000313" key="3">
    <source>
        <dbReference type="Proteomes" id="UP001279734"/>
    </source>
</evidence>